<dbReference type="Gene3D" id="3.30.565.10">
    <property type="entry name" value="Histidine kinase-like ATPase, C-terminal domain"/>
    <property type="match status" value="1"/>
</dbReference>
<evidence type="ECO:0000256" key="4">
    <source>
        <dbReference type="ARBA" id="ARBA00022679"/>
    </source>
</evidence>
<evidence type="ECO:0000259" key="7">
    <source>
        <dbReference type="PROSITE" id="PS50109"/>
    </source>
</evidence>
<dbReference type="GO" id="GO:0000156">
    <property type="term" value="F:phosphorelay response regulator activity"/>
    <property type="evidence" value="ECO:0007669"/>
    <property type="project" value="TreeGrafter"/>
</dbReference>
<dbReference type="InterPro" id="IPR050351">
    <property type="entry name" value="BphY/WalK/GraS-like"/>
</dbReference>
<evidence type="ECO:0000256" key="2">
    <source>
        <dbReference type="ARBA" id="ARBA00012438"/>
    </source>
</evidence>
<dbReference type="InterPro" id="IPR004358">
    <property type="entry name" value="Sig_transdc_His_kin-like_C"/>
</dbReference>
<keyword evidence="3" id="KW-0597">Phosphoprotein</keyword>
<dbReference type="SUPFAM" id="SSF55874">
    <property type="entry name" value="ATPase domain of HSP90 chaperone/DNA topoisomerase II/histidine kinase"/>
    <property type="match status" value="1"/>
</dbReference>
<keyword evidence="6" id="KW-0175">Coiled coil</keyword>
<dbReference type="PANTHER" id="PTHR42878:SF15">
    <property type="entry name" value="BACTERIOPHYTOCHROME"/>
    <property type="match status" value="1"/>
</dbReference>
<evidence type="ECO:0000313" key="9">
    <source>
        <dbReference type="Proteomes" id="UP000198990"/>
    </source>
</evidence>
<dbReference type="InterPro" id="IPR036890">
    <property type="entry name" value="HATPase_C_sf"/>
</dbReference>
<feature type="domain" description="Histidine kinase" evidence="7">
    <location>
        <begin position="144"/>
        <end position="353"/>
    </location>
</feature>
<sequence length="353" mass="40587">MHSLLKRQLRKHLPSDLEKHRGMVGFLEAIDKSYENHDEKLSMLQRASMISSDELYDANRKLQKEALQQKNILVSLENAIRSLTENLNEEELFGQNIKDAFNAEHLATYISNLATKVSEMTAEKDKLLISLENQNQSLNNYAQMVSHDLKSPIRNINALMSWIMDDEKEKFSDASRENCSLVSQNLTKMDKLITGILNHATMGETEEHRVSFDVDDVLKEIVQTIYVPENITFEFADNLPQMWFERARLEQLFMNLFTNAVTATENVEKGVIKIGYEPDEIFWKFSITDNGRGIPEKHQEGIFQMFKKLETTNNATGIGLAIVKKIVVLYEGDVRLESKENEGTTFFITLKKN</sequence>
<dbReference type="InterPro" id="IPR005467">
    <property type="entry name" value="His_kinase_dom"/>
</dbReference>
<dbReference type="GO" id="GO:0030295">
    <property type="term" value="F:protein kinase activator activity"/>
    <property type="evidence" value="ECO:0007669"/>
    <property type="project" value="TreeGrafter"/>
</dbReference>
<dbReference type="GO" id="GO:0000155">
    <property type="term" value="F:phosphorelay sensor kinase activity"/>
    <property type="evidence" value="ECO:0007669"/>
    <property type="project" value="InterPro"/>
</dbReference>
<proteinExistence type="predicted"/>
<dbReference type="PROSITE" id="PS50109">
    <property type="entry name" value="HIS_KIN"/>
    <property type="match status" value="1"/>
</dbReference>
<evidence type="ECO:0000256" key="1">
    <source>
        <dbReference type="ARBA" id="ARBA00000085"/>
    </source>
</evidence>
<accession>A0A1H7PRS3</accession>
<dbReference type="EMBL" id="FNZN01000003">
    <property type="protein sequence ID" value="SEL38309.1"/>
    <property type="molecule type" value="Genomic_DNA"/>
</dbReference>
<dbReference type="InterPro" id="IPR003594">
    <property type="entry name" value="HATPase_dom"/>
</dbReference>
<evidence type="ECO:0000256" key="3">
    <source>
        <dbReference type="ARBA" id="ARBA00022553"/>
    </source>
</evidence>
<feature type="coiled-coil region" evidence="6">
    <location>
        <begin position="27"/>
        <end position="93"/>
    </location>
</feature>
<keyword evidence="4" id="KW-0808">Transferase</keyword>
<dbReference type="CDD" id="cd00082">
    <property type="entry name" value="HisKA"/>
    <property type="match status" value="1"/>
</dbReference>
<keyword evidence="9" id="KW-1185">Reference proteome</keyword>
<organism evidence="8 9">
    <name type="scientific">Maribacter orientalis</name>
    <dbReference type="NCBI Taxonomy" id="228957"/>
    <lineage>
        <taxon>Bacteria</taxon>
        <taxon>Pseudomonadati</taxon>
        <taxon>Bacteroidota</taxon>
        <taxon>Flavobacteriia</taxon>
        <taxon>Flavobacteriales</taxon>
        <taxon>Flavobacteriaceae</taxon>
        <taxon>Maribacter</taxon>
    </lineage>
</organism>
<dbReference type="STRING" id="228957.SAMN04488008_103517"/>
<gene>
    <name evidence="8" type="ORF">SAMN04488008_103517</name>
</gene>
<dbReference type="RefSeq" id="WP_091623103.1">
    <property type="nucleotide sequence ID" value="NZ_FNZN01000003.1"/>
</dbReference>
<dbReference type="EC" id="2.7.13.3" evidence="2"/>
<dbReference type="Gene3D" id="1.10.287.130">
    <property type="match status" value="1"/>
</dbReference>
<dbReference type="GO" id="GO:0007234">
    <property type="term" value="P:osmosensory signaling via phosphorelay pathway"/>
    <property type="evidence" value="ECO:0007669"/>
    <property type="project" value="TreeGrafter"/>
</dbReference>
<dbReference type="Proteomes" id="UP000198990">
    <property type="component" value="Unassembled WGS sequence"/>
</dbReference>
<dbReference type="OrthoDB" id="9781208at2"/>
<dbReference type="InterPro" id="IPR036097">
    <property type="entry name" value="HisK_dim/P_sf"/>
</dbReference>
<comment type="catalytic activity">
    <reaction evidence="1">
        <text>ATP + protein L-histidine = ADP + protein N-phospho-L-histidine.</text>
        <dbReference type="EC" id="2.7.13.3"/>
    </reaction>
</comment>
<evidence type="ECO:0000256" key="6">
    <source>
        <dbReference type="SAM" id="Coils"/>
    </source>
</evidence>
<dbReference type="AlphaFoldDB" id="A0A1H7PRS3"/>
<dbReference type="PRINTS" id="PR00344">
    <property type="entry name" value="BCTRLSENSOR"/>
</dbReference>
<dbReference type="Pfam" id="PF02518">
    <property type="entry name" value="HATPase_c"/>
    <property type="match status" value="1"/>
</dbReference>
<dbReference type="InterPro" id="IPR003661">
    <property type="entry name" value="HisK_dim/P_dom"/>
</dbReference>
<dbReference type="PANTHER" id="PTHR42878">
    <property type="entry name" value="TWO-COMPONENT HISTIDINE KINASE"/>
    <property type="match status" value="1"/>
</dbReference>
<dbReference type="SMART" id="SM00387">
    <property type="entry name" value="HATPase_c"/>
    <property type="match status" value="1"/>
</dbReference>
<protein>
    <recommendedName>
        <fullName evidence="2">histidine kinase</fullName>
        <ecNumber evidence="2">2.7.13.3</ecNumber>
    </recommendedName>
</protein>
<reference evidence="9" key="1">
    <citation type="submission" date="2016-10" db="EMBL/GenBank/DDBJ databases">
        <authorList>
            <person name="Varghese N."/>
            <person name="Submissions S."/>
        </authorList>
    </citation>
    <scope>NUCLEOTIDE SEQUENCE [LARGE SCALE GENOMIC DNA]</scope>
    <source>
        <strain evidence="9">DSM 16471</strain>
    </source>
</reference>
<evidence type="ECO:0000256" key="5">
    <source>
        <dbReference type="ARBA" id="ARBA00022777"/>
    </source>
</evidence>
<keyword evidence="5 8" id="KW-0418">Kinase</keyword>
<evidence type="ECO:0000313" key="8">
    <source>
        <dbReference type="EMBL" id="SEL38309.1"/>
    </source>
</evidence>
<dbReference type="SUPFAM" id="SSF47384">
    <property type="entry name" value="Homodimeric domain of signal transducing histidine kinase"/>
    <property type="match status" value="1"/>
</dbReference>
<name>A0A1H7PRS3_9FLAO</name>